<evidence type="ECO:0000256" key="4">
    <source>
        <dbReference type="ARBA" id="ARBA00022840"/>
    </source>
</evidence>
<dbReference type="GO" id="GO:0005524">
    <property type="term" value="F:ATP binding"/>
    <property type="evidence" value="ECO:0007669"/>
    <property type="project" value="UniProtKB-KW"/>
</dbReference>
<evidence type="ECO:0000259" key="6">
    <source>
        <dbReference type="PROSITE" id="PS51192"/>
    </source>
</evidence>
<evidence type="ECO:0000259" key="7">
    <source>
        <dbReference type="PROSITE" id="PS51194"/>
    </source>
</evidence>
<protein>
    <submittedName>
        <fullName evidence="8">Superfamily II DNA/RNA helicase</fullName>
    </submittedName>
</protein>
<dbReference type="Pfam" id="PF00271">
    <property type="entry name" value="Helicase_C"/>
    <property type="match status" value="1"/>
</dbReference>
<evidence type="ECO:0000313" key="8">
    <source>
        <dbReference type="EMBL" id="MBB3326559.1"/>
    </source>
</evidence>
<dbReference type="PROSITE" id="PS51194">
    <property type="entry name" value="HELICASE_CTER"/>
    <property type="match status" value="1"/>
</dbReference>
<dbReference type="SMART" id="SM00487">
    <property type="entry name" value="DEXDc"/>
    <property type="match status" value="1"/>
</dbReference>
<dbReference type="EMBL" id="JACHZG010000001">
    <property type="protein sequence ID" value="MBB3326559.1"/>
    <property type="molecule type" value="Genomic_DNA"/>
</dbReference>
<accession>A0A7W5JUG0</accession>
<dbReference type="GO" id="GO:0016787">
    <property type="term" value="F:hydrolase activity"/>
    <property type="evidence" value="ECO:0007669"/>
    <property type="project" value="UniProtKB-KW"/>
</dbReference>
<proteinExistence type="predicted"/>
<dbReference type="InterPro" id="IPR011545">
    <property type="entry name" value="DEAD/DEAH_box_helicase_dom"/>
</dbReference>
<dbReference type="PANTHER" id="PTHR47961:SF6">
    <property type="entry name" value="DNA-DIRECTED DNA POLYMERASE"/>
    <property type="match status" value="1"/>
</dbReference>
<gene>
    <name evidence="8" type="ORF">FHX39_001503</name>
</gene>
<keyword evidence="4" id="KW-0067">ATP-binding</keyword>
<keyword evidence="2" id="KW-0378">Hydrolase</keyword>
<dbReference type="PANTHER" id="PTHR47961">
    <property type="entry name" value="DNA POLYMERASE THETA, PUTATIVE (AFU_ORTHOLOGUE AFUA_1G05260)-RELATED"/>
    <property type="match status" value="1"/>
</dbReference>
<dbReference type="AlphaFoldDB" id="A0A7W5JUG0"/>
<dbReference type="Gene3D" id="3.40.50.300">
    <property type="entry name" value="P-loop containing nucleotide triphosphate hydrolases"/>
    <property type="match status" value="2"/>
</dbReference>
<sequence length="1158" mass="124651">MTTAFGAKLRVAAPPELACDGQLTVFRWTLDVAASDIAALAVAVGRAYLPDDMHLAYPTASVSPAVPTHDSVRKGDFGEMVAAGIYSTRMGRTVPYSKLQGKPVANATVQGPDTVSLTISPGENPKPVVVEAKCRSIGWPSNVLSALDDSAQVVTDEYLTQAWAAGVRLMRAHPDHARNFALSAAQHLGRLIDRDAPLAPHLRHAVAVVGDDRLPTSKINEHWTGSPPITELHVVLVPDLDGTRDHIFDAAAALTYADLTGGASALVSPGAKAGISGLLSRDLPSQLANTSSPTPLHTVLESSLWYLANEDGIALARAGVAATDSDPDVRGLAQLLTGAVGGARTTLTGRSLAAFADAARDVLNLSAPPDKMREVLDTTTADAALLEAARHVAAALLHRLERHPQTMTEAKGATGVAVRHVVSRMRRYGRHAFWPSQAEAVRGGLLDPAQRSLAVKMPTSAGKTTLMQLVAADTIDRHPEGVVAVVAPTRALVSQLFRDLRDGLPDDVSVRSSQGGLDYDTDLPSAGGVLDGPGVAVVTPERLDLDWRRAMTDDGGIDLQNIKLLIVDEAQHVDNGRRGATLELLIAKALRRDIRVVLLASQFSDVQAIANWINGDALESDWHPAWLERHVFIRGLPDTSPTRARTAYLWPEGSEPVEVFTLKPSGKTKGDGWIRDRKHEAAGLVEKWTSEGLVVVFTDLKSHALGLLNTISASAAPVSTPHPTLTELAASIEVLHPADAAALRNGFGLHHADVHRDVRRVIESAARRGLLRCIVCTSTLLEGVDFPARTVIAAYPPRTPEQQRPDIARLRNLEGRAGRAGRFVSGRLVVMTSDHDQARKWRRAMRQDLPPTRTALTEALMVLRHQAPEQMLPATKNIIDAVTIEALAESAAADGDFRRALEEALQRTFWSGTSAPQVLQTTLANGAGYVHQIAQRVPDAALRAALYRSGLKLEGCLKLRDAIAASLNAIVLILRAEQPDPADHDRLLSWLISACVANLEELEDLRDVDRAALKFSLAAWVAGTSEDDISQAYPEAWAAVKAQHLETLLVWSLTGSFEIIAALANDLGLRESAHSRLAPSRLRYGVFDAELCPLVRNGADRVEVARIANECLDEAQPRGFFWSLVDEVEVRIAAEHEANAEEAASAEDEPIESWEDIL</sequence>
<evidence type="ECO:0000256" key="2">
    <source>
        <dbReference type="ARBA" id="ARBA00022801"/>
    </source>
</evidence>
<feature type="domain" description="Helicase ATP-binding" evidence="6">
    <location>
        <begin position="444"/>
        <end position="621"/>
    </location>
</feature>
<evidence type="ECO:0000313" key="9">
    <source>
        <dbReference type="Proteomes" id="UP000565572"/>
    </source>
</evidence>
<dbReference type="InterPro" id="IPR027417">
    <property type="entry name" value="P-loop_NTPase"/>
</dbReference>
<dbReference type="RefSeq" id="WP_183337484.1">
    <property type="nucleotide sequence ID" value="NZ_JACHZG010000001.1"/>
</dbReference>
<keyword evidence="9" id="KW-1185">Reference proteome</keyword>
<name>A0A7W5JUG0_9ACTN</name>
<feature type="compositionally biased region" description="Acidic residues" evidence="5">
    <location>
        <begin position="1144"/>
        <end position="1158"/>
    </location>
</feature>
<feature type="domain" description="Helicase C-terminal" evidence="7">
    <location>
        <begin position="710"/>
        <end position="860"/>
    </location>
</feature>
<dbReference type="GO" id="GO:0003676">
    <property type="term" value="F:nucleic acid binding"/>
    <property type="evidence" value="ECO:0007669"/>
    <property type="project" value="InterPro"/>
</dbReference>
<dbReference type="InterPro" id="IPR050474">
    <property type="entry name" value="Hel308_SKI2-like"/>
</dbReference>
<feature type="region of interest" description="Disordered" evidence="5">
    <location>
        <begin position="1139"/>
        <end position="1158"/>
    </location>
</feature>
<keyword evidence="3 8" id="KW-0347">Helicase</keyword>
<reference evidence="8 9" key="1">
    <citation type="submission" date="2020-08" db="EMBL/GenBank/DDBJ databases">
        <title>Sequencing the genomes of 1000 actinobacteria strains.</title>
        <authorList>
            <person name="Klenk H.-P."/>
        </authorList>
    </citation>
    <scope>NUCLEOTIDE SEQUENCE [LARGE SCALE GENOMIC DNA]</scope>
    <source>
        <strain evidence="8 9">DSM 11053</strain>
    </source>
</reference>
<organism evidence="8 9">
    <name type="scientific">Microlunatus antarcticus</name>
    <dbReference type="NCBI Taxonomy" id="53388"/>
    <lineage>
        <taxon>Bacteria</taxon>
        <taxon>Bacillati</taxon>
        <taxon>Actinomycetota</taxon>
        <taxon>Actinomycetes</taxon>
        <taxon>Propionibacteriales</taxon>
        <taxon>Propionibacteriaceae</taxon>
        <taxon>Microlunatus</taxon>
    </lineage>
</organism>
<dbReference type="InterPro" id="IPR001650">
    <property type="entry name" value="Helicase_C-like"/>
</dbReference>
<dbReference type="Pfam" id="PF00270">
    <property type="entry name" value="DEAD"/>
    <property type="match status" value="1"/>
</dbReference>
<dbReference type="PROSITE" id="PS51192">
    <property type="entry name" value="HELICASE_ATP_BIND_1"/>
    <property type="match status" value="1"/>
</dbReference>
<keyword evidence="1" id="KW-0547">Nucleotide-binding</keyword>
<evidence type="ECO:0000256" key="3">
    <source>
        <dbReference type="ARBA" id="ARBA00022806"/>
    </source>
</evidence>
<comment type="caution">
    <text evidence="8">The sequence shown here is derived from an EMBL/GenBank/DDBJ whole genome shotgun (WGS) entry which is preliminary data.</text>
</comment>
<dbReference type="InterPro" id="IPR014001">
    <property type="entry name" value="Helicase_ATP-bd"/>
</dbReference>
<dbReference type="Proteomes" id="UP000565572">
    <property type="component" value="Unassembled WGS sequence"/>
</dbReference>
<dbReference type="SUPFAM" id="SSF52540">
    <property type="entry name" value="P-loop containing nucleoside triphosphate hydrolases"/>
    <property type="match status" value="1"/>
</dbReference>
<evidence type="ECO:0000256" key="1">
    <source>
        <dbReference type="ARBA" id="ARBA00022741"/>
    </source>
</evidence>
<dbReference type="SMART" id="SM00490">
    <property type="entry name" value="HELICc"/>
    <property type="match status" value="1"/>
</dbReference>
<dbReference type="GO" id="GO:0004386">
    <property type="term" value="F:helicase activity"/>
    <property type="evidence" value="ECO:0007669"/>
    <property type="project" value="UniProtKB-KW"/>
</dbReference>
<evidence type="ECO:0000256" key="5">
    <source>
        <dbReference type="SAM" id="MobiDB-lite"/>
    </source>
</evidence>